<dbReference type="EMBL" id="JHAC01000093">
    <property type="protein sequence ID" value="EYB66409.1"/>
    <property type="molecule type" value="Genomic_DNA"/>
</dbReference>
<dbReference type="STRING" id="1476583.DEIPH_ctg139orf0137"/>
<keyword evidence="2" id="KW-1185">Reference proteome</keyword>
<protein>
    <submittedName>
        <fullName evidence="1">Uncharacterized protein</fullName>
    </submittedName>
</protein>
<name>A0A016QKU4_9DEIO</name>
<accession>A0A016QKU4</accession>
<gene>
    <name evidence="1" type="ORF">DEIPH_ctg139orf0137</name>
</gene>
<organism evidence="1 2">
    <name type="scientific">Deinococcus phoenicis</name>
    <dbReference type="NCBI Taxonomy" id="1476583"/>
    <lineage>
        <taxon>Bacteria</taxon>
        <taxon>Thermotogati</taxon>
        <taxon>Deinococcota</taxon>
        <taxon>Deinococci</taxon>
        <taxon>Deinococcales</taxon>
        <taxon>Deinococcaceae</taxon>
        <taxon>Deinococcus</taxon>
    </lineage>
</organism>
<dbReference type="AlphaFoldDB" id="A0A016QKU4"/>
<evidence type="ECO:0000313" key="2">
    <source>
        <dbReference type="Proteomes" id="UP000020492"/>
    </source>
</evidence>
<evidence type="ECO:0000313" key="1">
    <source>
        <dbReference type="EMBL" id="EYB66409.1"/>
    </source>
</evidence>
<reference evidence="1 2" key="1">
    <citation type="submission" date="2014-03" db="EMBL/GenBank/DDBJ databases">
        <title>Draft genome sequence of Deinococcus phoenicis 1P10ME.</title>
        <authorList>
            <person name="Stepanov V.G."/>
            <person name="Vaishampayan P."/>
            <person name="Venkateswaran K."/>
            <person name="Fox G.E."/>
        </authorList>
    </citation>
    <scope>NUCLEOTIDE SEQUENCE [LARGE SCALE GENOMIC DNA]</scope>
    <source>
        <strain evidence="1 2">1P10ME</strain>
    </source>
</reference>
<proteinExistence type="predicted"/>
<comment type="caution">
    <text evidence="1">The sequence shown here is derived from an EMBL/GenBank/DDBJ whole genome shotgun (WGS) entry which is preliminary data.</text>
</comment>
<dbReference type="PATRIC" id="fig|1476583.3.peg.3649"/>
<dbReference type="Proteomes" id="UP000020492">
    <property type="component" value="Unassembled WGS sequence"/>
</dbReference>
<sequence>MLSRLTHQLALPAAPLQDTHRRLLALLSWHGAGPAELHRLLPPSAQATLLPWATLANNEATLELLQRSLSEFGTNASATLLAYVADEWQVDPDWLLGVHPRPGREVGSLTGGTIPTERLADDVLERVAQRSSLELALLTGDPGELPAASPSILLLSIRVEDPVSLPRYRVLALVDPGDPAQLGALRELARRVAAAHPDVQLTGERIAVDKFQALIMGRRHIAEIRHLASPTRWPADELLELHQPGAAD</sequence>